<evidence type="ECO:0000313" key="2">
    <source>
        <dbReference type="EMBL" id="TNN87937.1"/>
    </source>
</evidence>
<evidence type="ECO:0000256" key="1">
    <source>
        <dbReference type="SAM" id="MobiDB-lite"/>
    </source>
</evidence>
<accession>A0A4Z2JD84</accession>
<proteinExistence type="predicted"/>
<keyword evidence="3" id="KW-1185">Reference proteome</keyword>
<feature type="region of interest" description="Disordered" evidence="1">
    <location>
        <begin position="204"/>
        <end position="225"/>
    </location>
</feature>
<sequence length="225" mass="25368">MTSQMKELKAGAEQGGRPWVARQAKILRRSINRLRVSGLSPDSMGTLEINEELGPRAGSPHEAIYYRLETHTGAMRGVGLEEEKRDREKKIKGGNYDKYSFCVQEHNLMMTHRIGHGRIIVTTGPLHPQIHQPSLPVPAPAPVNHRQGQSDVRRPYLQPWKQLEVNNEAWPLRFMSCGLHSTTVAGKEHQESLMLQLNDLERESDVNTARSAHTQRSGNAATKSW</sequence>
<reference evidence="2 3" key="1">
    <citation type="submission" date="2019-03" db="EMBL/GenBank/DDBJ databases">
        <title>First draft genome of Liparis tanakae, snailfish: a comprehensive survey of snailfish specific genes.</title>
        <authorList>
            <person name="Kim W."/>
            <person name="Song I."/>
            <person name="Jeong J.-H."/>
            <person name="Kim D."/>
            <person name="Kim S."/>
            <person name="Ryu S."/>
            <person name="Song J.Y."/>
            <person name="Lee S.K."/>
        </authorList>
    </citation>
    <scope>NUCLEOTIDE SEQUENCE [LARGE SCALE GENOMIC DNA]</scope>
    <source>
        <tissue evidence="2">Muscle</tissue>
    </source>
</reference>
<evidence type="ECO:0000313" key="3">
    <source>
        <dbReference type="Proteomes" id="UP000314294"/>
    </source>
</evidence>
<dbReference type="EMBL" id="SRLO01000008">
    <property type="protein sequence ID" value="TNN87937.1"/>
    <property type="molecule type" value="Genomic_DNA"/>
</dbReference>
<comment type="caution">
    <text evidence="2">The sequence shown here is derived from an EMBL/GenBank/DDBJ whole genome shotgun (WGS) entry which is preliminary data.</text>
</comment>
<dbReference type="AlphaFoldDB" id="A0A4Z2JD84"/>
<organism evidence="2 3">
    <name type="scientific">Liparis tanakae</name>
    <name type="common">Tanaka's snailfish</name>
    <dbReference type="NCBI Taxonomy" id="230148"/>
    <lineage>
        <taxon>Eukaryota</taxon>
        <taxon>Metazoa</taxon>
        <taxon>Chordata</taxon>
        <taxon>Craniata</taxon>
        <taxon>Vertebrata</taxon>
        <taxon>Euteleostomi</taxon>
        <taxon>Actinopterygii</taxon>
        <taxon>Neopterygii</taxon>
        <taxon>Teleostei</taxon>
        <taxon>Neoteleostei</taxon>
        <taxon>Acanthomorphata</taxon>
        <taxon>Eupercaria</taxon>
        <taxon>Perciformes</taxon>
        <taxon>Cottioidei</taxon>
        <taxon>Cottales</taxon>
        <taxon>Liparidae</taxon>
        <taxon>Liparis</taxon>
    </lineage>
</organism>
<name>A0A4Z2JD84_9TELE</name>
<feature type="compositionally biased region" description="Polar residues" evidence="1">
    <location>
        <begin position="206"/>
        <end position="225"/>
    </location>
</feature>
<protein>
    <submittedName>
        <fullName evidence="2">Uncharacterized protein</fullName>
    </submittedName>
</protein>
<dbReference type="Proteomes" id="UP000314294">
    <property type="component" value="Unassembled WGS sequence"/>
</dbReference>
<gene>
    <name evidence="2" type="ORF">EYF80_001901</name>
</gene>